<evidence type="ECO:0000313" key="5">
    <source>
        <dbReference type="Proteomes" id="UP000198942"/>
    </source>
</evidence>
<dbReference type="PANTHER" id="PTHR35369">
    <property type="entry name" value="BLR3025 PROTEIN-RELATED"/>
    <property type="match status" value="1"/>
</dbReference>
<evidence type="ECO:0000256" key="1">
    <source>
        <dbReference type="ARBA" id="ARBA00010945"/>
    </source>
</evidence>
<feature type="domain" description="UmuC" evidence="3">
    <location>
        <begin position="11"/>
        <end position="153"/>
    </location>
</feature>
<sequence>MMNKRFVSLWFRHLLTDWLTLRRPELKPVPFVFASPVRGRVIITAANALAEAQGVAAGMTAADAKAIIVDLQVIDDIPGQADKLLKALGEWCIRYSPLIAADLPDGLLLDISGCAHLWGGEKEYLKEIVIRLRSKGYDVRGAMADTPGAAWAIARFGKVKPIIPPGEQADALIQLPPVALRLEPLVIERLQKLGFYTIKTFINMGRSVLRRRFGPELLLRLDQALGNIDEPLQLLHPVEPYAERLPCLEPIRTATGIEIAIKTLLEKLCIRLQGEGKGLRTAILKCYRVDGHVISADIGTNRASHHIGHLFKLFELKIPTLEPALGIELFTLEAPKIDDVEPEQEVLWQSESCGLDDTDLAELLDRLANKIGAGSIHRYLPQERYWPERSIKPAISINEKPQTSWRKDRPRPSILLPHPQQIEVTSPIPDYPPMLFIYKNETHHIKRSDGPERIEREWWLDEGEHRDYYQVEDQDGRRYWLFRSGHYAGSQAGQWFIHGFFA</sequence>
<evidence type="ECO:0000256" key="2">
    <source>
        <dbReference type="ARBA" id="ARBA00022763"/>
    </source>
</evidence>
<gene>
    <name evidence="4" type="ORF">SAMN05192574_104650</name>
</gene>
<organism evidence="4 5">
    <name type="scientific">Mucilaginibacter gossypiicola</name>
    <dbReference type="NCBI Taxonomy" id="551995"/>
    <lineage>
        <taxon>Bacteria</taxon>
        <taxon>Pseudomonadati</taxon>
        <taxon>Bacteroidota</taxon>
        <taxon>Sphingobacteriia</taxon>
        <taxon>Sphingobacteriales</taxon>
        <taxon>Sphingobacteriaceae</taxon>
        <taxon>Mucilaginibacter</taxon>
    </lineage>
</organism>
<dbReference type="AlphaFoldDB" id="A0A1H8KL39"/>
<reference evidence="5" key="1">
    <citation type="submission" date="2016-10" db="EMBL/GenBank/DDBJ databases">
        <authorList>
            <person name="Varghese N."/>
            <person name="Submissions S."/>
        </authorList>
    </citation>
    <scope>NUCLEOTIDE SEQUENCE [LARGE SCALE GENOMIC DNA]</scope>
    <source>
        <strain evidence="5">Gh-48</strain>
    </source>
</reference>
<dbReference type="CDD" id="cd03468">
    <property type="entry name" value="PolY_like"/>
    <property type="match status" value="1"/>
</dbReference>
<dbReference type="InterPro" id="IPR050356">
    <property type="entry name" value="SulA_CellDiv_inhibitor"/>
</dbReference>
<dbReference type="InterPro" id="IPR043128">
    <property type="entry name" value="Rev_trsase/Diguanyl_cyclase"/>
</dbReference>
<dbReference type="Proteomes" id="UP000198942">
    <property type="component" value="Unassembled WGS sequence"/>
</dbReference>
<dbReference type="GO" id="GO:0006281">
    <property type="term" value="P:DNA repair"/>
    <property type="evidence" value="ECO:0007669"/>
    <property type="project" value="InterPro"/>
</dbReference>
<dbReference type="Gene3D" id="3.30.70.270">
    <property type="match status" value="1"/>
</dbReference>
<evidence type="ECO:0000259" key="3">
    <source>
        <dbReference type="Pfam" id="PF00817"/>
    </source>
</evidence>
<keyword evidence="2" id="KW-0227">DNA damage</keyword>
<dbReference type="Pfam" id="PF00817">
    <property type="entry name" value="IMS"/>
    <property type="match status" value="1"/>
</dbReference>
<dbReference type="PANTHER" id="PTHR35369:SF2">
    <property type="entry name" value="BLR3025 PROTEIN"/>
    <property type="match status" value="1"/>
</dbReference>
<evidence type="ECO:0000313" key="4">
    <source>
        <dbReference type="EMBL" id="SEN93286.1"/>
    </source>
</evidence>
<dbReference type="RefSeq" id="WP_317040893.1">
    <property type="nucleotide sequence ID" value="NZ_FOCL01000004.1"/>
</dbReference>
<keyword evidence="5" id="KW-1185">Reference proteome</keyword>
<accession>A0A1H8KL39</accession>
<name>A0A1H8KL39_9SPHI</name>
<dbReference type="STRING" id="551995.SAMN05192574_104650"/>
<dbReference type="InterPro" id="IPR043502">
    <property type="entry name" value="DNA/RNA_pol_sf"/>
</dbReference>
<dbReference type="InterPro" id="IPR001126">
    <property type="entry name" value="UmuC"/>
</dbReference>
<dbReference type="Gene3D" id="3.40.1170.60">
    <property type="match status" value="1"/>
</dbReference>
<protein>
    <submittedName>
        <fullName evidence="4">Protein ImuB</fullName>
    </submittedName>
</protein>
<proteinExistence type="inferred from homology"/>
<dbReference type="SUPFAM" id="SSF56672">
    <property type="entry name" value="DNA/RNA polymerases"/>
    <property type="match status" value="1"/>
</dbReference>
<comment type="similarity">
    <text evidence="1">Belongs to the DNA polymerase type-Y family.</text>
</comment>
<dbReference type="EMBL" id="FOCL01000004">
    <property type="protein sequence ID" value="SEN93286.1"/>
    <property type="molecule type" value="Genomic_DNA"/>
</dbReference>